<evidence type="ECO:0008006" key="4">
    <source>
        <dbReference type="Google" id="ProtNLM"/>
    </source>
</evidence>
<feature type="non-terminal residue" evidence="2">
    <location>
        <position position="1"/>
    </location>
</feature>
<sequence>IVTFHVFQGSDSSSAGSSRSLPRTSNVSTSRQLQRKLEARIEHARRLHQEYNATSGLIPIQRLPIPGAKDHQPLVQWETDDSVQMEQRVNLKCLVKLGKTYEMLKEVYGNECLSCTQVIEWFKRFKEGRETTEDDPRPGNGPQRQKRTKTLKQLESTKNVFARFCMNRSTCAKMMAKLLTSEQKERMNICADIDPVDTVLNQLTDADFQGLHLTMEKSYGAVEEDIVNFFPLSRKESRVHQELTDTFSIEEMSISGDDEEEEDLHLVPPQTVYKRFDCCSFSLCVIM</sequence>
<evidence type="ECO:0000313" key="3">
    <source>
        <dbReference type="Proteomes" id="UP001162162"/>
    </source>
</evidence>
<organism evidence="2 3">
    <name type="scientific">Aromia moschata</name>
    <dbReference type="NCBI Taxonomy" id="1265417"/>
    <lineage>
        <taxon>Eukaryota</taxon>
        <taxon>Metazoa</taxon>
        <taxon>Ecdysozoa</taxon>
        <taxon>Arthropoda</taxon>
        <taxon>Hexapoda</taxon>
        <taxon>Insecta</taxon>
        <taxon>Pterygota</taxon>
        <taxon>Neoptera</taxon>
        <taxon>Endopterygota</taxon>
        <taxon>Coleoptera</taxon>
        <taxon>Polyphaga</taxon>
        <taxon>Cucujiformia</taxon>
        <taxon>Chrysomeloidea</taxon>
        <taxon>Cerambycidae</taxon>
        <taxon>Cerambycinae</taxon>
        <taxon>Callichromatini</taxon>
        <taxon>Aromia</taxon>
    </lineage>
</organism>
<gene>
    <name evidence="2" type="ORF">NQ318_003903</name>
</gene>
<dbReference type="InterPro" id="IPR052709">
    <property type="entry name" value="Transposase-MT_Hybrid"/>
</dbReference>
<feature type="region of interest" description="Disordered" evidence="1">
    <location>
        <begin position="8"/>
        <end position="34"/>
    </location>
</feature>
<proteinExistence type="predicted"/>
<dbReference type="PANTHER" id="PTHR46060:SF3">
    <property type="entry name" value="PROTEIN GVQW3"/>
    <property type="match status" value="1"/>
</dbReference>
<dbReference type="Proteomes" id="UP001162162">
    <property type="component" value="Unassembled WGS sequence"/>
</dbReference>
<dbReference type="AlphaFoldDB" id="A0AAV8Z9G3"/>
<reference evidence="2" key="1">
    <citation type="journal article" date="2023" name="Insect Mol. Biol.">
        <title>Genome sequencing provides insights into the evolution of gene families encoding plant cell wall-degrading enzymes in longhorned beetles.</title>
        <authorList>
            <person name="Shin N.R."/>
            <person name="Okamura Y."/>
            <person name="Kirsch R."/>
            <person name="Pauchet Y."/>
        </authorList>
    </citation>
    <scope>NUCLEOTIDE SEQUENCE</scope>
    <source>
        <strain evidence="2">AMC_N1</strain>
    </source>
</reference>
<dbReference type="PANTHER" id="PTHR46060">
    <property type="entry name" value="MARINER MOS1 TRANSPOSASE-LIKE PROTEIN"/>
    <property type="match status" value="1"/>
</dbReference>
<accession>A0AAV8Z9G3</accession>
<keyword evidence="3" id="KW-1185">Reference proteome</keyword>
<comment type="caution">
    <text evidence="2">The sequence shown here is derived from an EMBL/GenBank/DDBJ whole genome shotgun (WGS) entry which is preliminary data.</text>
</comment>
<feature type="compositionally biased region" description="Low complexity" evidence="1">
    <location>
        <begin position="10"/>
        <end position="25"/>
    </location>
</feature>
<feature type="region of interest" description="Disordered" evidence="1">
    <location>
        <begin position="129"/>
        <end position="150"/>
    </location>
</feature>
<name>A0AAV8Z9G3_9CUCU</name>
<evidence type="ECO:0000313" key="2">
    <source>
        <dbReference type="EMBL" id="KAJ8960180.1"/>
    </source>
</evidence>
<dbReference type="EMBL" id="JAPWTK010000009">
    <property type="protein sequence ID" value="KAJ8960180.1"/>
    <property type="molecule type" value="Genomic_DNA"/>
</dbReference>
<dbReference type="Gene3D" id="1.10.10.1450">
    <property type="match status" value="1"/>
</dbReference>
<evidence type="ECO:0000256" key="1">
    <source>
        <dbReference type="SAM" id="MobiDB-lite"/>
    </source>
</evidence>
<protein>
    <recommendedName>
        <fullName evidence="4">Mos1 transposase HTH domain-containing protein</fullName>
    </recommendedName>
</protein>